<name>A0A162WUF7_DIDRA</name>
<feature type="region of interest" description="Disordered" evidence="6">
    <location>
        <begin position="321"/>
        <end position="341"/>
    </location>
</feature>
<accession>A0A162WUF7</accession>
<feature type="domain" description="RRM" evidence="7">
    <location>
        <begin position="580"/>
        <end position="662"/>
    </location>
</feature>
<dbReference type="SUPFAM" id="SSF54928">
    <property type="entry name" value="RNA-binding domain, RBD"/>
    <property type="match status" value="1"/>
</dbReference>
<dbReference type="Pfam" id="PF00658">
    <property type="entry name" value="MLLE"/>
    <property type="match status" value="1"/>
</dbReference>
<dbReference type="InterPro" id="IPR035979">
    <property type="entry name" value="RBD_domain_sf"/>
</dbReference>
<evidence type="ECO:0000259" key="7">
    <source>
        <dbReference type="PROSITE" id="PS50102"/>
    </source>
</evidence>
<evidence type="ECO:0000313" key="9">
    <source>
        <dbReference type="EMBL" id="KZM19209.1"/>
    </source>
</evidence>
<feature type="region of interest" description="Disordered" evidence="6">
    <location>
        <begin position="23"/>
        <end position="54"/>
    </location>
</feature>
<feature type="compositionally biased region" description="Polar residues" evidence="6">
    <location>
        <begin position="527"/>
        <end position="541"/>
    </location>
</feature>
<keyword evidence="5" id="KW-0694">RNA-binding</keyword>
<dbReference type="EMBL" id="JYNV01000298">
    <property type="protein sequence ID" value="KZM19209.1"/>
    <property type="molecule type" value="Genomic_DNA"/>
</dbReference>
<feature type="compositionally biased region" description="Basic residues" evidence="6">
    <location>
        <begin position="1524"/>
        <end position="1537"/>
    </location>
</feature>
<feature type="compositionally biased region" description="Polar residues" evidence="6">
    <location>
        <begin position="23"/>
        <end position="47"/>
    </location>
</feature>
<feature type="region of interest" description="Disordered" evidence="6">
    <location>
        <begin position="1505"/>
        <end position="1646"/>
    </location>
</feature>
<evidence type="ECO:0000313" key="10">
    <source>
        <dbReference type="Proteomes" id="UP000076837"/>
    </source>
</evidence>
<evidence type="ECO:0000256" key="2">
    <source>
        <dbReference type="ARBA" id="ARBA00016348"/>
    </source>
</evidence>
<dbReference type="Gene3D" id="1.10.1900.10">
    <property type="entry name" value="c-terminal domain of poly(a) binding protein"/>
    <property type="match status" value="1"/>
</dbReference>
<feature type="compositionally biased region" description="Low complexity" evidence="6">
    <location>
        <begin position="773"/>
        <end position="785"/>
    </location>
</feature>
<feature type="compositionally biased region" description="Acidic residues" evidence="6">
    <location>
        <begin position="1311"/>
        <end position="1320"/>
    </location>
</feature>
<feature type="compositionally biased region" description="Basic and acidic residues" evidence="6">
    <location>
        <begin position="812"/>
        <end position="823"/>
    </location>
</feature>
<feature type="region of interest" description="Disordered" evidence="6">
    <location>
        <begin position="1254"/>
        <end position="1349"/>
    </location>
</feature>
<dbReference type="Proteomes" id="UP000076837">
    <property type="component" value="Unassembled WGS sequence"/>
</dbReference>
<comment type="function">
    <text evidence="3">Binds the poly(A) tail of mRNA. Appears to be an important mediator of the multiple roles of the poly(A) tail in mRNA biogenesis, stability and translation. In the nucleus, involved in both mRNA cleavage and polyadenylation. Is also required for efficient mRNA export to the cytoplasm. Acts in concert with a poly(A)-specific nuclease (PAN) to affect poly(A) tail shortening, which may occur concomitantly with either nucleocytoplasmic mRNA transport or translational initiation. In the cytoplasm, stimulates translation initiation and regulates mRNA decay through translation termination-coupled poly(A) shortening, probably mediated by PAN.</text>
</comment>
<evidence type="ECO:0000256" key="4">
    <source>
        <dbReference type="ARBA" id="ARBA00030979"/>
    </source>
</evidence>
<feature type="compositionally biased region" description="Polar residues" evidence="6">
    <location>
        <begin position="699"/>
        <end position="725"/>
    </location>
</feature>
<feature type="compositionally biased region" description="Basic and acidic residues" evidence="6">
    <location>
        <begin position="1581"/>
        <end position="1592"/>
    </location>
</feature>
<feature type="compositionally biased region" description="Polar residues" evidence="6">
    <location>
        <begin position="1120"/>
        <end position="1147"/>
    </location>
</feature>
<dbReference type="PROSITE" id="PS51309">
    <property type="entry name" value="PABC"/>
    <property type="match status" value="1"/>
</dbReference>
<dbReference type="PROSITE" id="PS50102">
    <property type="entry name" value="RRM"/>
    <property type="match status" value="1"/>
</dbReference>
<feature type="compositionally biased region" description="Polar residues" evidence="6">
    <location>
        <begin position="957"/>
        <end position="969"/>
    </location>
</feature>
<dbReference type="InterPro" id="IPR000504">
    <property type="entry name" value="RRM_dom"/>
</dbReference>
<proteinExistence type="inferred from homology"/>
<dbReference type="Gene3D" id="3.30.70.330">
    <property type="match status" value="1"/>
</dbReference>
<protein>
    <recommendedName>
        <fullName evidence="2">Polyadenylate-binding protein, cytoplasmic and nuclear</fullName>
    </recommendedName>
    <alternativeName>
        <fullName evidence="4">Polyadenylate tail-binding protein</fullName>
    </alternativeName>
</protein>
<feature type="compositionally biased region" description="Low complexity" evidence="6">
    <location>
        <begin position="1080"/>
        <end position="1092"/>
    </location>
</feature>
<gene>
    <name evidence="9" type="ORF">ST47_g9642</name>
</gene>
<feature type="compositionally biased region" description="Polar residues" evidence="6">
    <location>
        <begin position="989"/>
        <end position="1004"/>
    </location>
</feature>
<comment type="caution">
    <text evidence="9">The sequence shown here is derived from an EMBL/GenBank/DDBJ whole genome shotgun (WGS) entry which is preliminary data.</text>
</comment>
<evidence type="ECO:0000256" key="1">
    <source>
        <dbReference type="ARBA" id="ARBA00008557"/>
    </source>
</evidence>
<dbReference type="GO" id="GO:0003723">
    <property type="term" value="F:RNA binding"/>
    <property type="evidence" value="ECO:0007669"/>
    <property type="project" value="UniProtKB-UniRule"/>
</dbReference>
<feature type="compositionally biased region" description="Basic and acidic residues" evidence="6">
    <location>
        <begin position="1093"/>
        <end position="1104"/>
    </location>
</feature>
<dbReference type="SUPFAM" id="SSF63570">
    <property type="entry name" value="PABC (PABP) domain"/>
    <property type="match status" value="1"/>
</dbReference>
<feature type="compositionally biased region" description="Polar residues" evidence="6">
    <location>
        <begin position="845"/>
        <end position="885"/>
    </location>
</feature>
<feature type="compositionally biased region" description="Basic and acidic residues" evidence="6">
    <location>
        <begin position="760"/>
        <end position="770"/>
    </location>
</feature>
<reference evidence="9 10" key="1">
    <citation type="journal article" date="2016" name="Sci. Rep.">
        <title>Draft genome sequencing and secretome analysis of fungal phytopathogen Ascochyta rabiei provides insight into the necrotrophic effector repertoire.</title>
        <authorList>
            <person name="Verma S."/>
            <person name="Gazara R.K."/>
            <person name="Nizam S."/>
            <person name="Parween S."/>
            <person name="Chattopadhyay D."/>
            <person name="Verma P.K."/>
        </authorList>
    </citation>
    <scope>NUCLEOTIDE SEQUENCE [LARGE SCALE GENOMIC DNA]</scope>
    <source>
        <strain evidence="9 10">ArDII</strain>
    </source>
</reference>
<feature type="compositionally biased region" description="Acidic residues" evidence="6">
    <location>
        <begin position="1329"/>
        <end position="1348"/>
    </location>
</feature>
<dbReference type="InterPro" id="IPR012677">
    <property type="entry name" value="Nucleotide-bd_a/b_plait_sf"/>
</dbReference>
<feature type="region of interest" description="Disordered" evidence="6">
    <location>
        <begin position="695"/>
        <end position="830"/>
    </location>
</feature>
<evidence type="ECO:0000256" key="6">
    <source>
        <dbReference type="SAM" id="MobiDB-lite"/>
    </source>
</evidence>
<feature type="region of interest" description="Disordered" evidence="6">
    <location>
        <begin position="1168"/>
        <end position="1209"/>
    </location>
</feature>
<keyword evidence="10" id="KW-1185">Reference proteome</keyword>
<feature type="region of interest" description="Disordered" evidence="6">
    <location>
        <begin position="845"/>
        <end position="1156"/>
    </location>
</feature>
<comment type="similarity">
    <text evidence="1">Belongs to the polyadenylate-binding protein type-1 family.</text>
</comment>
<dbReference type="InterPro" id="IPR002004">
    <property type="entry name" value="PABP_HYD_C"/>
</dbReference>
<feature type="compositionally biased region" description="Basic and acidic residues" evidence="6">
    <location>
        <begin position="1168"/>
        <end position="1179"/>
    </location>
</feature>
<organism evidence="9 10">
    <name type="scientific">Didymella rabiei</name>
    <name type="common">Chickpea ascochyta blight fungus</name>
    <name type="synonym">Mycosphaerella rabiei</name>
    <dbReference type="NCBI Taxonomy" id="5454"/>
    <lineage>
        <taxon>Eukaryota</taxon>
        <taxon>Fungi</taxon>
        <taxon>Dikarya</taxon>
        <taxon>Ascomycota</taxon>
        <taxon>Pezizomycotina</taxon>
        <taxon>Dothideomycetes</taxon>
        <taxon>Pleosporomycetidae</taxon>
        <taxon>Pleosporales</taxon>
        <taxon>Pleosporineae</taxon>
        <taxon>Didymellaceae</taxon>
        <taxon>Ascochyta</taxon>
    </lineage>
</organism>
<dbReference type="SMART" id="SM00517">
    <property type="entry name" value="PolyA"/>
    <property type="match status" value="1"/>
</dbReference>
<dbReference type="InterPro" id="IPR036053">
    <property type="entry name" value="PABP-dom"/>
</dbReference>
<evidence type="ECO:0000256" key="3">
    <source>
        <dbReference type="ARBA" id="ARBA00024761"/>
    </source>
</evidence>
<evidence type="ECO:0000256" key="5">
    <source>
        <dbReference type="PROSITE-ProRule" id="PRU00176"/>
    </source>
</evidence>
<feature type="compositionally biased region" description="Basic residues" evidence="6">
    <location>
        <begin position="1262"/>
        <end position="1273"/>
    </location>
</feature>
<feature type="compositionally biased region" description="Basic and acidic residues" evidence="6">
    <location>
        <begin position="970"/>
        <end position="984"/>
    </location>
</feature>
<feature type="compositionally biased region" description="Low complexity" evidence="6">
    <location>
        <begin position="1180"/>
        <end position="1189"/>
    </location>
</feature>
<feature type="domain" description="PABC" evidence="8">
    <location>
        <begin position="1366"/>
        <end position="1443"/>
    </location>
</feature>
<feature type="compositionally biased region" description="Polar residues" evidence="6">
    <location>
        <begin position="324"/>
        <end position="336"/>
    </location>
</feature>
<feature type="compositionally biased region" description="Basic and acidic residues" evidence="6">
    <location>
        <begin position="1602"/>
        <end position="1614"/>
    </location>
</feature>
<sequence>MGDVLAPLPVVATSSDEMALNHSNRSAVSSAGSDKTITSPPAPNSTAVVEPQLGPGSAMFSTDLGRRAPRKLQGPPYAPVIARSDMVQGVLIAAAGWQIGDLWDEEDIHLETESFCKELLRFIEYDVYVRAKKYAQDWSRVHPERLCIVGGDMTDLYDTNNHLSVVDNIFVNGEQQEYPPIFLWHVAHTMRAAILEIKGVRLQVKAAVGVPKHLDMEHEEPVVDGTAQVPATAKGTTKLPTAPSTRINSSTHIVVPSPSMPIPQPVPSYHGRRSSPHVPFYGTTNQGGRYTEPVGHMVAGVPGHQMGGLNLVHPGLRIPKTRSGRSASSLHEQSIPSGPYIENMPYGPSGSYSRQPTGSLSMVQSPRFNPAHMTIHYPMVNMSHSTAPFAYEQNLVAPGMIAGQPLHPGIVHPSMMPLHSTQSTSMMHGYIRQTSGSYGPSHATPMGDMTNMHFSSGMVPYDTGHRHPGGRHYSQTHGNGSALYDPYEGNNPAFKTGKKSYQGGFQHGFQNSNGRPRKASIPGSRPYHTQYTNDRSSNAQPSGHRFPGPKGLGEDDPAITQDHEHGCHIDWIGPQNTTVTDVFIKNLPGDVQDAELEELFQNRIGSKPKSINTRNAFQAQHIYPNRKHAFVGFSTTAIARQALGILNPAIRGLPVSITVPKRFFQNIVEVPMRDAVEAGPPSNSRYFSHAKNYEARNRGPSTNEGSDTTATNAVTKDNLSYSPQDARSDLHKKKKKGKPPQQGSAVAGSPEAQKTKPKKRQESPNKKKPVEPTPAAQNNTTNETTEMGDEAPAHDTAKETSPAVGTQIEQSQTDRDPSSKPGEEISPTAAADAYTLFGDYTLGVSNSSCTFSKTQQQQVAPQKTDPNPQQETPKVNAHSDNTKQGTAKAPNKAKRTPVTTDPLGVGGLISDNELKNDANFRSAAESQADLEQKVEPGADFHVTNQGTTAPSPKITKYSISGNISPTPHTTSERRTANPATEKDTMAAVTGNNPLGSEVTESAMSTADPEAVDTSVAVQPEAASYSASPDVAGLAKRTGAQHTESLHPFSKASKAQAKKEREQKRKALRKKKEQAEKARAAKASATKLIAKSASTEKGESSKEKGIAPVSGTTDKIDITAENESAQKSTTSSVVEDPSAPTQDVSESGSPAKKPVSAVKIAKRIVDSCDQPEKLKEKKMDTTATSAAAVARSKNDDHGKQPGSTVSIPLEAGSVTKKEVKFDLPGDDLALGAPSPDLEGTKTAFNVAKESISTATTGVGLSKSAKRRKKKKLRRVWPSLEFRPRSPNPEWMGPIDMENDTHDYDSIMNEACGGEDDSDFSWDDLPRVSSEDDQSSSVTDEDGDDADDGDDAKNEILKRIADLEAQKAAAVLVSMRGIINTGQQKQTLGEALYPKVQELQPELAGKITHMLLDLDNSELLNLISDGAALRAKVDEAMSIHDEHIKKNGEGKEEALIETETLEPNADVEEEDIQQGLAASKARIGKSPLAHAQWHRLTSLAMINEETAQRTDTQEPSAGVVAGSQPTKKKKNKHKKRKKQQQPDAAVEAAIDTVNAAGSTETEKSTSKKPTNDPIDTDDPFYDQLKDIDAIKRGETGAASTQDTRSQHHAEIAKSLKDPQFMRTMEGYLKETQGTSQSKGRKVSKDDLF</sequence>
<dbReference type="STRING" id="5454.A0A162WUF7"/>
<evidence type="ECO:0000259" key="8">
    <source>
        <dbReference type="PROSITE" id="PS51309"/>
    </source>
</evidence>
<feature type="region of interest" description="Disordered" evidence="6">
    <location>
        <begin position="469"/>
        <end position="561"/>
    </location>
</feature>